<evidence type="ECO:0000313" key="1">
    <source>
        <dbReference type="EMBL" id="RXF67945.1"/>
    </source>
</evidence>
<dbReference type="AlphaFoldDB" id="A0A4Q0M4V2"/>
<sequence>MIEASADQASTGTDIRRRGGAGLYAYNGPSCFRAISSRRSGGSASVVVDACGRLSTSRFSGPFVVRASEEAETMPDIDTEGLSFGALGRAVAELRELAGQPTPDALKRCDSVVGQLDAQAIDRRHRASSMRALQLAVLNRMPTGQVKAHVEARLSAILKSIEHEGRFDASTRQRSAFSGIGG</sequence>
<dbReference type="RefSeq" id="WP_128779355.1">
    <property type="nucleotide sequence ID" value="NZ_RYFI01000029.1"/>
</dbReference>
<name>A0A4Q0M4V2_9HYPH</name>
<keyword evidence="2" id="KW-1185">Reference proteome</keyword>
<dbReference type="EMBL" id="RYFI01000029">
    <property type="protein sequence ID" value="RXF67945.1"/>
    <property type="molecule type" value="Genomic_DNA"/>
</dbReference>
<accession>A0A4Q0M4V2</accession>
<gene>
    <name evidence="1" type="ORF">EK403_20685</name>
</gene>
<organism evidence="1 2">
    <name type="scientific">Hansschlegelia zhihuaiae</name>
    <dbReference type="NCBI Taxonomy" id="405005"/>
    <lineage>
        <taxon>Bacteria</taxon>
        <taxon>Pseudomonadati</taxon>
        <taxon>Pseudomonadota</taxon>
        <taxon>Alphaproteobacteria</taxon>
        <taxon>Hyphomicrobiales</taxon>
        <taxon>Methylopilaceae</taxon>
        <taxon>Hansschlegelia</taxon>
    </lineage>
</organism>
<protein>
    <submittedName>
        <fullName evidence="1">Uncharacterized protein</fullName>
    </submittedName>
</protein>
<dbReference type="Proteomes" id="UP000289708">
    <property type="component" value="Unassembled WGS sequence"/>
</dbReference>
<evidence type="ECO:0000313" key="2">
    <source>
        <dbReference type="Proteomes" id="UP000289708"/>
    </source>
</evidence>
<reference evidence="1 2" key="1">
    <citation type="submission" date="2018-12" db="EMBL/GenBank/DDBJ databases">
        <title>bacterium Hansschlegelia zhihuaiae S113.</title>
        <authorList>
            <person name="He J."/>
        </authorList>
    </citation>
    <scope>NUCLEOTIDE SEQUENCE [LARGE SCALE GENOMIC DNA]</scope>
    <source>
        <strain evidence="1 2">S 113</strain>
    </source>
</reference>
<comment type="caution">
    <text evidence="1">The sequence shown here is derived from an EMBL/GenBank/DDBJ whole genome shotgun (WGS) entry which is preliminary data.</text>
</comment>
<proteinExistence type="predicted"/>